<dbReference type="EMBL" id="VFON01000001">
    <property type="protein sequence ID" value="TQL42756.1"/>
    <property type="molecule type" value="Genomic_DNA"/>
</dbReference>
<protein>
    <submittedName>
        <fullName evidence="2">Uncharacterized protein</fullName>
    </submittedName>
</protein>
<keyword evidence="1" id="KW-1133">Transmembrane helix</keyword>
<dbReference type="PROSITE" id="PS51257">
    <property type="entry name" value="PROKAR_LIPOPROTEIN"/>
    <property type="match status" value="1"/>
</dbReference>
<feature type="transmembrane region" description="Helical" evidence="1">
    <location>
        <begin position="50"/>
        <end position="74"/>
    </location>
</feature>
<name>A0A542Y3V8_9MICO</name>
<feature type="transmembrane region" description="Helical" evidence="1">
    <location>
        <begin position="95"/>
        <end position="117"/>
    </location>
</feature>
<accession>A0A542Y3V8</accession>
<evidence type="ECO:0000313" key="2">
    <source>
        <dbReference type="EMBL" id="TQL42756.1"/>
    </source>
</evidence>
<feature type="transmembrane region" description="Helical" evidence="1">
    <location>
        <begin position="157"/>
        <end position="182"/>
    </location>
</feature>
<sequence>MTAAPRSRRKPKASRSTAALVPGALWGSSCLLICAAPLLAPIGLFTGEAWLLTAAFSLLPVSALSLLTMVLYTLPREQAYDWNADLSVFPAVIRWPLQAGTWAGQAVVLLVMLWIALTSGGSTPEGGARFAMSVLAVLGAITTLFTAMFVPASLMIALLVVWGAVVVVALLRGIYGVVAAMVR</sequence>
<evidence type="ECO:0000256" key="1">
    <source>
        <dbReference type="SAM" id="Phobius"/>
    </source>
</evidence>
<dbReference type="Proteomes" id="UP000319094">
    <property type="component" value="Unassembled WGS sequence"/>
</dbReference>
<reference evidence="2 3" key="1">
    <citation type="submission" date="2019-06" db="EMBL/GenBank/DDBJ databases">
        <title>Sequencing the genomes of 1000 actinobacteria strains.</title>
        <authorList>
            <person name="Klenk H.-P."/>
        </authorList>
    </citation>
    <scope>NUCLEOTIDE SEQUENCE [LARGE SCALE GENOMIC DNA]</scope>
    <source>
        <strain evidence="2 3">DSM 8803</strain>
    </source>
</reference>
<keyword evidence="3" id="KW-1185">Reference proteome</keyword>
<keyword evidence="1" id="KW-0472">Membrane</keyword>
<organism evidence="2 3">
    <name type="scientific">Leucobacter komagatae</name>
    <dbReference type="NCBI Taxonomy" id="55969"/>
    <lineage>
        <taxon>Bacteria</taxon>
        <taxon>Bacillati</taxon>
        <taxon>Actinomycetota</taxon>
        <taxon>Actinomycetes</taxon>
        <taxon>Micrococcales</taxon>
        <taxon>Microbacteriaceae</taxon>
        <taxon>Leucobacter</taxon>
    </lineage>
</organism>
<feature type="transmembrane region" description="Helical" evidence="1">
    <location>
        <begin position="20"/>
        <end position="44"/>
    </location>
</feature>
<proteinExistence type="predicted"/>
<feature type="transmembrane region" description="Helical" evidence="1">
    <location>
        <begin position="129"/>
        <end position="150"/>
    </location>
</feature>
<dbReference type="AlphaFoldDB" id="A0A542Y3V8"/>
<evidence type="ECO:0000313" key="3">
    <source>
        <dbReference type="Proteomes" id="UP000319094"/>
    </source>
</evidence>
<comment type="caution">
    <text evidence="2">The sequence shown here is derived from an EMBL/GenBank/DDBJ whole genome shotgun (WGS) entry which is preliminary data.</text>
</comment>
<keyword evidence="1" id="KW-0812">Transmembrane</keyword>
<gene>
    <name evidence="2" type="ORF">FB468_0763</name>
</gene>